<accession>A0ACC3MJA9</accession>
<proteinExistence type="predicted"/>
<keyword evidence="2" id="KW-1185">Reference proteome</keyword>
<gene>
    <name evidence="1" type="ORF">LTR37_017632</name>
</gene>
<comment type="caution">
    <text evidence="1">The sequence shown here is derived from an EMBL/GenBank/DDBJ whole genome shotgun (WGS) entry which is preliminary data.</text>
</comment>
<dbReference type="EMBL" id="JAUTXU010000231">
    <property type="protein sequence ID" value="KAK3697136.1"/>
    <property type="molecule type" value="Genomic_DNA"/>
</dbReference>
<evidence type="ECO:0000313" key="2">
    <source>
        <dbReference type="Proteomes" id="UP001281147"/>
    </source>
</evidence>
<reference evidence="1" key="1">
    <citation type="submission" date="2023-07" db="EMBL/GenBank/DDBJ databases">
        <title>Black Yeasts Isolated from many extreme environments.</title>
        <authorList>
            <person name="Coleine C."/>
            <person name="Stajich J.E."/>
            <person name="Selbmann L."/>
        </authorList>
    </citation>
    <scope>NUCLEOTIDE SEQUENCE</scope>
    <source>
        <strain evidence="1">CCFEE 5714</strain>
    </source>
</reference>
<sequence>MRTTSLSLLFAVITAIDALPKPAPKPVSAKALEQCINESALSKKAHELEDLAYSTRNRNRVMGSRGHNLTIDWITSYLDKHPDYYTYEVQPFTALYSRSEGELEVDDEDQEADIFEYSPSGDVEANIVAVANLGCEASDYPDGVADNIALISRGECEFGLKSALAGAAGAVGAIIYNDVPGPIGGGTLGPPPRPEGEYVPTVGIAMENGTAILDALDGAGSVEGEIEVESDIRNITTYNVIAETIGGDHDNVLTVGAHSDSVFDGPGMNDDGSGSIGILEVAMHLAKYTTSNAVRFCWWSGEEFGLLGSTAYVETLNQTASELDKIRLYLNFDMIASPNYVYAIYDGDGSRYGIRGPPGSAQLEHFWEDWFDANNLNHTATAFDGRSDYQAFIDSGIPSGGLFTGADEVKTRRQVRRFGGVAGEILDQNYHTEDDDYANLNFEAFVTMTKAIAASVAEYATSFESIPGGNAKVKREVRPRGQGEAFVVKGGRKMWKL</sequence>
<organism evidence="1 2">
    <name type="scientific">Vermiconidia calcicola</name>
    <dbReference type="NCBI Taxonomy" id="1690605"/>
    <lineage>
        <taxon>Eukaryota</taxon>
        <taxon>Fungi</taxon>
        <taxon>Dikarya</taxon>
        <taxon>Ascomycota</taxon>
        <taxon>Pezizomycotina</taxon>
        <taxon>Dothideomycetes</taxon>
        <taxon>Dothideomycetidae</taxon>
        <taxon>Mycosphaerellales</taxon>
        <taxon>Extremaceae</taxon>
        <taxon>Vermiconidia</taxon>
    </lineage>
</organism>
<name>A0ACC3MJA9_9PEZI</name>
<protein>
    <submittedName>
        <fullName evidence="1">Uncharacterized protein</fullName>
    </submittedName>
</protein>
<evidence type="ECO:0000313" key="1">
    <source>
        <dbReference type="EMBL" id="KAK3697136.1"/>
    </source>
</evidence>
<dbReference type="Proteomes" id="UP001281147">
    <property type="component" value="Unassembled WGS sequence"/>
</dbReference>